<proteinExistence type="predicted"/>
<dbReference type="EMBL" id="KV442048">
    <property type="protein sequence ID" value="OAQ28517.1"/>
    <property type="molecule type" value="Genomic_DNA"/>
</dbReference>
<gene>
    <name evidence="2" type="ORF">K457DRAFT_555124</name>
</gene>
<evidence type="ECO:0000313" key="2">
    <source>
        <dbReference type="EMBL" id="OAQ28517.1"/>
    </source>
</evidence>
<keyword evidence="1" id="KW-1133">Transmembrane helix</keyword>
<name>A0A197JTA5_9FUNG</name>
<reference evidence="2 3" key="1">
    <citation type="submission" date="2016-05" db="EMBL/GenBank/DDBJ databases">
        <title>Genome sequencing reveals origins of a unique bacterial endosymbiosis in the earliest lineages of terrestrial Fungi.</title>
        <authorList>
            <consortium name="DOE Joint Genome Institute"/>
            <person name="Uehling J."/>
            <person name="Gryganskyi A."/>
            <person name="Hameed K."/>
            <person name="Tschaplinski T."/>
            <person name="Misztal P."/>
            <person name="Wu S."/>
            <person name="Desiro A."/>
            <person name="Vande Pol N."/>
            <person name="Du Z.-Y."/>
            <person name="Zienkiewicz A."/>
            <person name="Zienkiewicz K."/>
            <person name="Morin E."/>
            <person name="Tisserant E."/>
            <person name="Splivallo R."/>
            <person name="Hainaut M."/>
            <person name="Henrissat B."/>
            <person name="Ohm R."/>
            <person name="Kuo A."/>
            <person name="Yan J."/>
            <person name="Lipzen A."/>
            <person name="Nolan M."/>
            <person name="Labutti K."/>
            <person name="Barry K."/>
            <person name="Goldstein A."/>
            <person name="Labbe J."/>
            <person name="Schadt C."/>
            <person name="Tuskan G."/>
            <person name="Grigoriev I."/>
            <person name="Martin F."/>
            <person name="Vilgalys R."/>
            <person name="Bonito G."/>
        </authorList>
    </citation>
    <scope>NUCLEOTIDE SEQUENCE [LARGE SCALE GENOMIC DNA]</scope>
    <source>
        <strain evidence="2 3">AG-77</strain>
    </source>
</reference>
<keyword evidence="1" id="KW-0812">Transmembrane</keyword>
<evidence type="ECO:0000313" key="3">
    <source>
        <dbReference type="Proteomes" id="UP000078512"/>
    </source>
</evidence>
<keyword evidence="3" id="KW-1185">Reference proteome</keyword>
<accession>A0A197JTA5</accession>
<sequence>MYACDCASFSFLVSLFLHGSSRWLWTGAPRSSAYLKSQPCLSVMRGFFPSLHLSFLPFFPSFILYLPSFPNTCLIPHALHRHHSSTINSPFFSIPTPLIFQAIQFPLRKKNNYAQIHARTPIQCNLPPCHQRRFLSVTIKPYPRINNKQEQRQRRQQKERQ</sequence>
<dbReference type="Proteomes" id="UP000078512">
    <property type="component" value="Unassembled WGS sequence"/>
</dbReference>
<evidence type="ECO:0000256" key="1">
    <source>
        <dbReference type="SAM" id="Phobius"/>
    </source>
</evidence>
<protein>
    <submittedName>
        <fullName evidence="2">Uncharacterized protein</fullName>
    </submittedName>
</protein>
<organism evidence="2 3">
    <name type="scientific">Linnemannia elongata AG-77</name>
    <dbReference type="NCBI Taxonomy" id="1314771"/>
    <lineage>
        <taxon>Eukaryota</taxon>
        <taxon>Fungi</taxon>
        <taxon>Fungi incertae sedis</taxon>
        <taxon>Mucoromycota</taxon>
        <taxon>Mortierellomycotina</taxon>
        <taxon>Mortierellomycetes</taxon>
        <taxon>Mortierellales</taxon>
        <taxon>Mortierellaceae</taxon>
        <taxon>Linnemannia</taxon>
    </lineage>
</organism>
<dbReference type="AlphaFoldDB" id="A0A197JTA5"/>
<feature type="transmembrane region" description="Helical" evidence="1">
    <location>
        <begin position="46"/>
        <end position="66"/>
    </location>
</feature>
<keyword evidence="1" id="KW-0472">Membrane</keyword>